<dbReference type="InterPro" id="IPR047817">
    <property type="entry name" value="ABC2_TM_bact-type"/>
</dbReference>
<name>A0A6N9YKN4_9ACTN</name>
<dbReference type="PANTHER" id="PTHR43027">
    <property type="entry name" value="DOXORUBICIN RESISTANCE ABC TRANSPORTER PERMEASE PROTEIN DRRC-RELATED"/>
    <property type="match status" value="1"/>
</dbReference>
<evidence type="ECO:0000256" key="1">
    <source>
        <dbReference type="ARBA" id="ARBA00004141"/>
    </source>
</evidence>
<feature type="transmembrane region" description="Helical" evidence="6">
    <location>
        <begin position="234"/>
        <end position="255"/>
    </location>
</feature>
<dbReference type="Pfam" id="PF01061">
    <property type="entry name" value="ABC2_membrane"/>
    <property type="match status" value="1"/>
</dbReference>
<evidence type="ECO:0000256" key="2">
    <source>
        <dbReference type="ARBA" id="ARBA00022692"/>
    </source>
</evidence>
<dbReference type="PIRSF" id="PIRSF006648">
    <property type="entry name" value="DrrB"/>
    <property type="match status" value="1"/>
</dbReference>
<comment type="subcellular location">
    <subcellularLocation>
        <location evidence="6">Cell membrane</location>
        <topology evidence="6">Multi-pass membrane protein</topology>
    </subcellularLocation>
    <subcellularLocation>
        <location evidence="1">Membrane</location>
        <topology evidence="1">Multi-pass membrane protein</topology>
    </subcellularLocation>
</comment>
<keyword evidence="4 6" id="KW-0472">Membrane</keyword>
<keyword evidence="5" id="KW-0046">Antibiotic resistance</keyword>
<feature type="transmembrane region" description="Helical" evidence="6">
    <location>
        <begin position="107"/>
        <end position="138"/>
    </location>
</feature>
<organism evidence="8 9">
    <name type="scientific">Phytoactinopolyspora alkaliphila</name>
    <dbReference type="NCBI Taxonomy" id="1783498"/>
    <lineage>
        <taxon>Bacteria</taxon>
        <taxon>Bacillati</taxon>
        <taxon>Actinomycetota</taxon>
        <taxon>Actinomycetes</taxon>
        <taxon>Jiangellales</taxon>
        <taxon>Jiangellaceae</taxon>
        <taxon>Phytoactinopolyspora</taxon>
    </lineage>
</organism>
<protein>
    <recommendedName>
        <fullName evidence="6">Transport permease protein</fullName>
    </recommendedName>
</protein>
<evidence type="ECO:0000256" key="4">
    <source>
        <dbReference type="ARBA" id="ARBA00023136"/>
    </source>
</evidence>
<feature type="domain" description="ABC transmembrane type-2" evidence="7">
    <location>
        <begin position="34"/>
        <end position="259"/>
    </location>
</feature>
<feature type="transmembrane region" description="Helical" evidence="6">
    <location>
        <begin position="75"/>
        <end position="95"/>
    </location>
</feature>
<dbReference type="InterPro" id="IPR052902">
    <property type="entry name" value="ABC-2_transporter"/>
</dbReference>
<evidence type="ECO:0000313" key="8">
    <source>
        <dbReference type="EMBL" id="NED95429.1"/>
    </source>
</evidence>
<keyword evidence="2 6" id="KW-0812">Transmembrane</keyword>
<dbReference type="GO" id="GO:0043190">
    <property type="term" value="C:ATP-binding cassette (ABC) transporter complex"/>
    <property type="evidence" value="ECO:0007669"/>
    <property type="project" value="InterPro"/>
</dbReference>
<feature type="transmembrane region" description="Helical" evidence="6">
    <location>
        <begin position="33"/>
        <end position="55"/>
    </location>
</feature>
<evidence type="ECO:0000256" key="6">
    <source>
        <dbReference type="RuleBase" id="RU361157"/>
    </source>
</evidence>
<feature type="transmembrane region" description="Helical" evidence="6">
    <location>
        <begin position="150"/>
        <end position="173"/>
    </location>
</feature>
<proteinExistence type="inferred from homology"/>
<dbReference type="PANTHER" id="PTHR43027:SF2">
    <property type="entry name" value="TRANSPORT PERMEASE PROTEIN"/>
    <property type="match status" value="1"/>
</dbReference>
<comment type="caution">
    <text evidence="8">The sequence shown here is derived from an EMBL/GenBank/DDBJ whole genome shotgun (WGS) entry which is preliminary data.</text>
</comment>
<evidence type="ECO:0000256" key="5">
    <source>
        <dbReference type="ARBA" id="ARBA00023251"/>
    </source>
</evidence>
<comment type="similarity">
    <text evidence="6">Belongs to the ABC-2 integral membrane protein family.</text>
</comment>
<keyword evidence="3 6" id="KW-1133">Transmembrane helix</keyword>
<dbReference type="GO" id="GO:0140359">
    <property type="term" value="F:ABC-type transporter activity"/>
    <property type="evidence" value="ECO:0007669"/>
    <property type="project" value="InterPro"/>
</dbReference>
<dbReference type="InterPro" id="IPR013525">
    <property type="entry name" value="ABC2_TM"/>
</dbReference>
<feature type="transmembrane region" description="Helical" evidence="6">
    <location>
        <begin position="180"/>
        <end position="198"/>
    </location>
</feature>
<dbReference type="AlphaFoldDB" id="A0A6N9YKN4"/>
<dbReference type="RefSeq" id="WP_163818178.1">
    <property type="nucleotide sequence ID" value="NZ_JAAGOB010000004.1"/>
</dbReference>
<accession>A0A6N9YKN4</accession>
<evidence type="ECO:0000256" key="3">
    <source>
        <dbReference type="ARBA" id="ARBA00022989"/>
    </source>
</evidence>
<keyword evidence="6" id="KW-0813">Transport</keyword>
<keyword evidence="6" id="KW-1003">Cell membrane</keyword>
<reference evidence="8 9" key="1">
    <citation type="submission" date="2020-02" db="EMBL/GenBank/DDBJ databases">
        <authorList>
            <person name="Li X.-J."/>
            <person name="Feng X.-M."/>
        </authorList>
    </citation>
    <scope>NUCLEOTIDE SEQUENCE [LARGE SCALE GENOMIC DNA]</scope>
    <source>
        <strain evidence="8 9">CGMCC 4.7225</strain>
    </source>
</reference>
<sequence length="260" mass="27165">MSTRLSTSTSTVRAPQATWILAVAEMRLMTREWAAMVFAFAFPVLLMLILAGVFGTEPSEEYGGATPDDYYVADYVAVPLGALALIGLPVMVAGYRERGVLRRFASAGVPVGVVLAAQALVTVVLVVLGATAVLAVAAPVYGVPAIQRPGMVLVGLALGTVVMLGIGLVLGMLARTTRSAQALGLLAFFPMWLLGAGGPPRAVMPEPMQVVSDVLPLGRVSAAIRESWLGTSSIGADLTALLAWLLIVGVLTVLARRRLR</sequence>
<dbReference type="Proteomes" id="UP000469185">
    <property type="component" value="Unassembled WGS sequence"/>
</dbReference>
<gene>
    <name evidence="8" type="ORF">G1H11_08885</name>
</gene>
<dbReference type="PROSITE" id="PS51012">
    <property type="entry name" value="ABC_TM2"/>
    <property type="match status" value="1"/>
</dbReference>
<dbReference type="EMBL" id="JAAGOB010000004">
    <property type="protein sequence ID" value="NED95429.1"/>
    <property type="molecule type" value="Genomic_DNA"/>
</dbReference>
<dbReference type="InterPro" id="IPR000412">
    <property type="entry name" value="ABC_2_transport"/>
</dbReference>
<evidence type="ECO:0000313" key="9">
    <source>
        <dbReference type="Proteomes" id="UP000469185"/>
    </source>
</evidence>
<dbReference type="GO" id="GO:0046677">
    <property type="term" value="P:response to antibiotic"/>
    <property type="evidence" value="ECO:0007669"/>
    <property type="project" value="UniProtKB-KW"/>
</dbReference>
<evidence type="ECO:0000259" key="7">
    <source>
        <dbReference type="PROSITE" id="PS51012"/>
    </source>
</evidence>
<keyword evidence="9" id="KW-1185">Reference proteome</keyword>